<dbReference type="STRING" id="1095629.A0A0C9WL28"/>
<reference evidence="6 7" key="1">
    <citation type="submission" date="2014-04" db="EMBL/GenBank/DDBJ databases">
        <authorList>
            <consortium name="DOE Joint Genome Institute"/>
            <person name="Kuo A."/>
            <person name="Kohler A."/>
            <person name="Nagy L.G."/>
            <person name="Floudas D."/>
            <person name="Copeland A."/>
            <person name="Barry K.W."/>
            <person name="Cichocki N."/>
            <person name="Veneault-Fourrey C."/>
            <person name="LaButti K."/>
            <person name="Lindquist E.A."/>
            <person name="Lipzen A."/>
            <person name="Lundell T."/>
            <person name="Morin E."/>
            <person name="Murat C."/>
            <person name="Sun H."/>
            <person name="Tunlid A."/>
            <person name="Henrissat B."/>
            <person name="Grigoriev I.V."/>
            <person name="Hibbett D.S."/>
            <person name="Martin F."/>
            <person name="Nordberg H.P."/>
            <person name="Cantor M.N."/>
            <person name="Hua S.X."/>
        </authorList>
    </citation>
    <scope>NUCLEOTIDE SEQUENCE [LARGE SCALE GENOMIC DNA]</scope>
    <source>
        <strain evidence="6 7">LaAM-08-1</strain>
    </source>
</reference>
<evidence type="ECO:0000313" key="7">
    <source>
        <dbReference type="Proteomes" id="UP000054477"/>
    </source>
</evidence>
<proteinExistence type="inferred from homology"/>
<dbReference type="SUPFAM" id="SSF49764">
    <property type="entry name" value="HSP20-like chaperones"/>
    <property type="match status" value="1"/>
</dbReference>
<dbReference type="PROSITE" id="PS01031">
    <property type="entry name" value="SHSP"/>
    <property type="match status" value="1"/>
</dbReference>
<feature type="compositionally biased region" description="Low complexity" evidence="4">
    <location>
        <begin position="241"/>
        <end position="252"/>
    </location>
</feature>
<reference evidence="7" key="2">
    <citation type="submission" date="2015-01" db="EMBL/GenBank/DDBJ databases">
        <title>Evolutionary Origins and Diversification of the Mycorrhizal Mutualists.</title>
        <authorList>
            <consortium name="DOE Joint Genome Institute"/>
            <consortium name="Mycorrhizal Genomics Consortium"/>
            <person name="Kohler A."/>
            <person name="Kuo A."/>
            <person name="Nagy L.G."/>
            <person name="Floudas D."/>
            <person name="Copeland A."/>
            <person name="Barry K.W."/>
            <person name="Cichocki N."/>
            <person name="Veneault-Fourrey C."/>
            <person name="LaButti K."/>
            <person name="Lindquist E.A."/>
            <person name="Lipzen A."/>
            <person name="Lundell T."/>
            <person name="Morin E."/>
            <person name="Murat C."/>
            <person name="Riley R."/>
            <person name="Ohm R."/>
            <person name="Sun H."/>
            <person name="Tunlid A."/>
            <person name="Henrissat B."/>
            <person name="Grigoriev I.V."/>
            <person name="Hibbett D.S."/>
            <person name="Martin F."/>
        </authorList>
    </citation>
    <scope>NUCLEOTIDE SEQUENCE [LARGE SCALE GENOMIC DNA]</scope>
    <source>
        <strain evidence="7">LaAM-08-1</strain>
    </source>
</reference>
<evidence type="ECO:0000256" key="4">
    <source>
        <dbReference type="SAM" id="MobiDB-lite"/>
    </source>
</evidence>
<dbReference type="AlphaFoldDB" id="A0A0C9WL28"/>
<dbReference type="EMBL" id="KN838708">
    <property type="protein sequence ID" value="KIJ96894.1"/>
    <property type="molecule type" value="Genomic_DNA"/>
</dbReference>
<evidence type="ECO:0000259" key="5">
    <source>
        <dbReference type="PROSITE" id="PS01031"/>
    </source>
</evidence>
<evidence type="ECO:0000313" key="6">
    <source>
        <dbReference type="EMBL" id="KIJ96894.1"/>
    </source>
</evidence>
<evidence type="ECO:0000256" key="3">
    <source>
        <dbReference type="RuleBase" id="RU003616"/>
    </source>
</evidence>
<feature type="region of interest" description="Disordered" evidence="4">
    <location>
        <begin position="238"/>
        <end position="262"/>
    </location>
</feature>
<dbReference type="InterPro" id="IPR008978">
    <property type="entry name" value="HSP20-like_chaperone"/>
</dbReference>
<dbReference type="Pfam" id="PF00011">
    <property type="entry name" value="HSP20"/>
    <property type="match status" value="1"/>
</dbReference>
<sequence>MLEKGYPLVSSESLEKVSVTLDDSAHAAACIKRVDRTPSILLQETPLHTLPYPIDHKSTKMNSRSISSADTRRLSGLEANHNPTFHRAVERAAVYMCRQAIKAGKLRVVAPTRAATQFTPRMDLLDDQSSSNITAIFEVPGVKTNDVALRILEGNLVITGKRQATYSVPTSLPLPSNPISAADALARGESDADSAAPQSILRVQELRYGTFHRSIPMPEGIKESEVTAGLQDGMLTVTWPRSPARSSHHTTTTPPPETAAAS</sequence>
<keyword evidence="1" id="KW-0346">Stress response</keyword>
<accession>A0A0C9WL28</accession>
<feature type="compositionally biased region" description="Pro residues" evidence="4">
    <location>
        <begin position="253"/>
        <end position="262"/>
    </location>
</feature>
<keyword evidence="7" id="KW-1185">Reference proteome</keyword>
<evidence type="ECO:0000256" key="2">
    <source>
        <dbReference type="PROSITE-ProRule" id="PRU00285"/>
    </source>
</evidence>
<dbReference type="CDD" id="cd06464">
    <property type="entry name" value="ACD_sHsps-like"/>
    <property type="match status" value="1"/>
</dbReference>
<comment type="similarity">
    <text evidence="2 3">Belongs to the small heat shock protein (HSP20) family.</text>
</comment>
<gene>
    <name evidence="6" type="ORF">K443DRAFT_134003</name>
</gene>
<dbReference type="InterPro" id="IPR002068">
    <property type="entry name" value="A-crystallin/Hsp20_dom"/>
</dbReference>
<organism evidence="6 7">
    <name type="scientific">Laccaria amethystina LaAM-08-1</name>
    <dbReference type="NCBI Taxonomy" id="1095629"/>
    <lineage>
        <taxon>Eukaryota</taxon>
        <taxon>Fungi</taxon>
        <taxon>Dikarya</taxon>
        <taxon>Basidiomycota</taxon>
        <taxon>Agaricomycotina</taxon>
        <taxon>Agaricomycetes</taxon>
        <taxon>Agaricomycetidae</taxon>
        <taxon>Agaricales</taxon>
        <taxon>Agaricineae</taxon>
        <taxon>Hydnangiaceae</taxon>
        <taxon>Laccaria</taxon>
    </lineage>
</organism>
<dbReference type="InterPro" id="IPR031107">
    <property type="entry name" value="Small_HSP"/>
</dbReference>
<dbReference type="Gene3D" id="2.60.40.790">
    <property type="match status" value="1"/>
</dbReference>
<dbReference type="Proteomes" id="UP000054477">
    <property type="component" value="Unassembled WGS sequence"/>
</dbReference>
<name>A0A0C9WL28_9AGAR</name>
<evidence type="ECO:0000256" key="1">
    <source>
        <dbReference type="ARBA" id="ARBA00023016"/>
    </source>
</evidence>
<dbReference type="PANTHER" id="PTHR11527">
    <property type="entry name" value="HEAT-SHOCK PROTEIN 20 FAMILY MEMBER"/>
    <property type="match status" value="1"/>
</dbReference>
<protein>
    <recommendedName>
        <fullName evidence="5">SHSP domain-containing protein</fullName>
    </recommendedName>
</protein>
<dbReference type="OrthoDB" id="1431247at2759"/>
<feature type="domain" description="SHSP" evidence="5">
    <location>
        <begin position="113"/>
        <end position="256"/>
    </location>
</feature>
<dbReference type="HOGENOM" id="CLU_046737_7_0_1"/>